<dbReference type="InParanoid" id="G8JUM6"/>
<dbReference type="EC" id="3.1.1.96" evidence="2 6"/>
<dbReference type="GeneID" id="11469207"/>
<dbReference type="GO" id="GO:0097358">
    <property type="term" value="F:D-leucyl-tRNA(Leu) deacylase activity"/>
    <property type="evidence" value="ECO:0007669"/>
    <property type="project" value="EnsemblFungi"/>
</dbReference>
<evidence type="ECO:0000256" key="3">
    <source>
        <dbReference type="ARBA" id="ARBA00020007"/>
    </source>
</evidence>
<dbReference type="Proteomes" id="UP000006790">
    <property type="component" value="Chromosome 6"/>
</dbReference>
<accession>G8JUM6</accession>
<dbReference type="InterPro" id="IPR023509">
    <property type="entry name" value="DTD-like_sf"/>
</dbReference>
<evidence type="ECO:0000256" key="1">
    <source>
        <dbReference type="ARBA" id="ARBA00009673"/>
    </source>
</evidence>
<reference evidence="8" key="1">
    <citation type="journal article" date="2012" name="G3 (Bethesda)">
        <title>Pichia sorbitophila, an interspecies yeast hybrid reveals early steps of genome resolution following polyploidization.</title>
        <authorList>
            <person name="Leh Louis V."/>
            <person name="Despons L."/>
            <person name="Friedrich A."/>
            <person name="Martin T."/>
            <person name="Durrens P."/>
            <person name="Casaregola S."/>
            <person name="Neuveglise C."/>
            <person name="Fairhead C."/>
            <person name="Marck C."/>
            <person name="Cruz J.A."/>
            <person name="Straub M.L."/>
            <person name="Kugler V."/>
            <person name="Sacerdot C."/>
            <person name="Uzunov Z."/>
            <person name="Thierry A."/>
            <person name="Weiss S."/>
            <person name="Bleykasten C."/>
            <person name="De Montigny J."/>
            <person name="Jacques N."/>
            <person name="Jung P."/>
            <person name="Lemaire M."/>
            <person name="Mallet S."/>
            <person name="Morel G."/>
            <person name="Richard G.F."/>
            <person name="Sarkar A."/>
            <person name="Savel G."/>
            <person name="Schacherer J."/>
            <person name="Seret M.L."/>
            <person name="Talla E."/>
            <person name="Samson G."/>
            <person name="Jubin C."/>
            <person name="Poulain J."/>
            <person name="Vacherie B."/>
            <person name="Barbe V."/>
            <person name="Pelletier E."/>
            <person name="Sherman D.J."/>
            <person name="Westhof E."/>
            <person name="Weissenbach J."/>
            <person name="Baret P.V."/>
            <person name="Wincker P."/>
            <person name="Gaillardin C."/>
            <person name="Dujon B."/>
            <person name="Souciet J.L."/>
        </authorList>
    </citation>
    <scope>NUCLEOTIDE SEQUENCE [LARGE SCALE GENOMIC DNA]</scope>
    <source>
        <strain evidence="8">CBS 270.75 / DBVPG 7215 / KCTC 17166 / NRRL Y-17582</strain>
    </source>
</reference>
<comment type="catalytic activity">
    <reaction evidence="5">
        <text>a D-aminoacyl-tRNA + H2O = a tRNA + a D-alpha-amino acid + H(+)</text>
        <dbReference type="Rhea" id="RHEA:13953"/>
        <dbReference type="Rhea" id="RHEA-COMP:10123"/>
        <dbReference type="Rhea" id="RHEA-COMP:10124"/>
        <dbReference type="ChEBI" id="CHEBI:15377"/>
        <dbReference type="ChEBI" id="CHEBI:15378"/>
        <dbReference type="ChEBI" id="CHEBI:59871"/>
        <dbReference type="ChEBI" id="CHEBI:78442"/>
        <dbReference type="ChEBI" id="CHEBI:79333"/>
        <dbReference type="EC" id="3.1.1.96"/>
    </reaction>
</comment>
<dbReference type="HOGENOM" id="CLU_076901_0_4_1"/>
<keyword evidence="8" id="KW-1185">Reference proteome</keyword>
<dbReference type="GO" id="GO:0000049">
    <property type="term" value="F:tRNA binding"/>
    <property type="evidence" value="ECO:0007669"/>
    <property type="project" value="UniProtKB-KW"/>
</dbReference>
<dbReference type="OMA" id="VFGADMK"/>
<dbReference type="GO" id="GO:1900832">
    <property type="term" value="P:D-leucine catabolic process"/>
    <property type="evidence" value="ECO:0007669"/>
    <property type="project" value="EnsemblFungi"/>
</dbReference>
<dbReference type="AlphaFoldDB" id="G8JUM6"/>
<evidence type="ECO:0000256" key="2">
    <source>
        <dbReference type="ARBA" id="ARBA00013056"/>
    </source>
</evidence>
<comment type="similarity">
    <text evidence="1 6">Belongs to the DTD family.</text>
</comment>
<dbReference type="FunCoup" id="G8JUM6">
    <property type="interactions" value="1518"/>
</dbReference>
<evidence type="ECO:0000256" key="4">
    <source>
        <dbReference type="ARBA" id="ARBA00047676"/>
    </source>
</evidence>
<evidence type="ECO:0000256" key="5">
    <source>
        <dbReference type="ARBA" id="ARBA00048018"/>
    </source>
</evidence>
<dbReference type="eggNOG" id="KOG3323">
    <property type="taxonomic scope" value="Eukaryota"/>
</dbReference>
<dbReference type="PANTHER" id="PTHR10472:SF5">
    <property type="entry name" value="D-AMINOACYL-TRNA DEACYLASE 1"/>
    <property type="match status" value="1"/>
</dbReference>
<organism evidence="7 8">
    <name type="scientific">Eremothecium cymbalariae (strain CBS 270.75 / DBVPG 7215 / KCTC 17166 / NRRL Y-17582)</name>
    <name type="common">Yeast</name>
    <dbReference type="NCBI Taxonomy" id="931890"/>
    <lineage>
        <taxon>Eukaryota</taxon>
        <taxon>Fungi</taxon>
        <taxon>Dikarya</taxon>
        <taxon>Ascomycota</taxon>
        <taxon>Saccharomycotina</taxon>
        <taxon>Saccharomycetes</taxon>
        <taxon>Saccharomycetales</taxon>
        <taxon>Saccharomycetaceae</taxon>
        <taxon>Eremothecium</taxon>
    </lineage>
</organism>
<dbReference type="SUPFAM" id="SSF69500">
    <property type="entry name" value="DTD-like"/>
    <property type="match status" value="1"/>
</dbReference>
<evidence type="ECO:0000313" key="7">
    <source>
        <dbReference type="EMBL" id="AET40806.1"/>
    </source>
</evidence>
<dbReference type="GO" id="GO:0005737">
    <property type="term" value="C:cytoplasm"/>
    <property type="evidence" value="ECO:0007669"/>
    <property type="project" value="UniProtKB-SubCell"/>
</dbReference>
<dbReference type="PANTHER" id="PTHR10472">
    <property type="entry name" value="D-TYROSYL-TRNA TYR DEACYLASE"/>
    <property type="match status" value="1"/>
</dbReference>
<dbReference type="NCBIfam" id="TIGR00256">
    <property type="entry name" value="D-aminoacyl-tRNA deacylase"/>
    <property type="match status" value="1"/>
</dbReference>
<dbReference type="Pfam" id="PF02580">
    <property type="entry name" value="Tyr_Deacylase"/>
    <property type="match status" value="1"/>
</dbReference>
<gene>
    <name evidence="7" type="ordered locus">Ecym_6435</name>
</gene>
<proteinExistence type="inferred from homology"/>
<keyword evidence="6" id="KW-0820">tRNA-binding</keyword>
<keyword evidence="6" id="KW-0963">Cytoplasm</keyword>
<comment type="subcellular location">
    <subcellularLocation>
        <location evidence="6">Cytoplasm</location>
    </subcellularLocation>
</comment>
<dbReference type="GO" id="GO:1900829">
    <property type="term" value="P:D-tyrosine catabolic process"/>
    <property type="evidence" value="ECO:0007669"/>
    <property type="project" value="EnsemblFungi"/>
</dbReference>
<name>G8JUM6_ERECY</name>
<dbReference type="GO" id="GO:0051500">
    <property type="term" value="F:D-tyrosyl-tRNA(Tyr) deacylase activity"/>
    <property type="evidence" value="ECO:0007669"/>
    <property type="project" value="EnsemblFungi"/>
</dbReference>
<dbReference type="KEGG" id="erc:Ecym_6435"/>
<evidence type="ECO:0000256" key="6">
    <source>
        <dbReference type="RuleBase" id="RU003470"/>
    </source>
</evidence>
<dbReference type="HAMAP" id="MF_00518">
    <property type="entry name" value="Deacylase_Dtd"/>
    <property type="match status" value="1"/>
</dbReference>
<dbReference type="RefSeq" id="XP_003647623.1">
    <property type="nucleotide sequence ID" value="XM_003647575.1"/>
</dbReference>
<dbReference type="EMBL" id="CP002502">
    <property type="protein sequence ID" value="AET40806.1"/>
    <property type="molecule type" value="Genomic_DNA"/>
</dbReference>
<protein>
    <recommendedName>
        <fullName evidence="3 6">D-aminoacyl-tRNA deacylase</fullName>
        <ecNumber evidence="2 6">3.1.1.96</ecNumber>
    </recommendedName>
</protein>
<dbReference type="FunFam" id="3.50.80.10:FF:000001">
    <property type="entry name" value="D-aminoacyl-tRNA deacylase"/>
    <property type="match status" value="1"/>
</dbReference>
<evidence type="ECO:0000313" key="8">
    <source>
        <dbReference type="Proteomes" id="UP000006790"/>
    </source>
</evidence>
<dbReference type="STRING" id="931890.G8JUM6"/>
<dbReference type="OrthoDB" id="275783at2759"/>
<dbReference type="Gene3D" id="3.50.80.10">
    <property type="entry name" value="D-tyrosyl-tRNA(Tyr) deacylase"/>
    <property type="match status" value="1"/>
</dbReference>
<dbReference type="InterPro" id="IPR003732">
    <property type="entry name" value="Daa-tRNA_deacyls_DTD"/>
</dbReference>
<keyword evidence="6" id="KW-0378">Hydrolase</keyword>
<keyword evidence="6" id="KW-0694">RNA-binding</keyword>
<sequence>MRIVLQKVSQASISIANETIANIKHGYMLLVGLSKGDTVDEVEKMAKKVALLRVFADDTGKMWKKNIKEVDGEVLSVSQFTLMAKTKKGSKPDFHMALESSLAKDIYGHFFSCLKAEVGEDKVFDGQFGGLMSCSLTNEGPVTIILDSENPT</sequence>
<comment type="catalytic activity">
    <reaction evidence="4">
        <text>glycyl-tRNA(Ala) + H2O = tRNA(Ala) + glycine + H(+)</text>
        <dbReference type="Rhea" id="RHEA:53744"/>
        <dbReference type="Rhea" id="RHEA-COMP:9657"/>
        <dbReference type="Rhea" id="RHEA-COMP:13640"/>
        <dbReference type="ChEBI" id="CHEBI:15377"/>
        <dbReference type="ChEBI" id="CHEBI:15378"/>
        <dbReference type="ChEBI" id="CHEBI:57305"/>
        <dbReference type="ChEBI" id="CHEBI:78442"/>
        <dbReference type="ChEBI" id="CHEBI:78522"/>
        <dbReference type="EC" id="3.1.1.96"/>
    </reaction>
</comment>
<dbReference type="GO" id="GO:0106026">
    <property type="term" value="F:Gly-tRNA(Ala) deacylase activity"/>
    <property type="evidence" value="ECO:0007669"/>
    <property type="project" value="RHEA"/>
</dbReference>